<feature type="compositionally biased region" description="Acidic residues" evidence="1">
    <location>
        <begin position="236"/>
        <end position="245"/>
    </location>
</feature>
<sequence>MERDNCDWESCALPYLIRFENATHCDEARRRGRFTGNDIDICVRRWRSLTHALGKRIFFRVRLYLDGIPDHAWTSDIVERVIGSRCALQCINTDLVQPTDMRHIDLWAWTVNPCDIPKWVWLVFTHRPSDRSSASPSVFVVTRERELQERWQQGVRYEVFLHISLVEDYSTAATDLPGAVANPAAFTAIRRSYVWLYCLIDGAPSDARSRFPSRHHAGGRSCKEDGFSWPRRRNDDDDGNDDDDDYAHPGRGGRGDHQSRAHKNTEEVQALFSAMADGLKHGMAALLGDKQDALLHGALDYINKAGLLAERLGIVGSPAPLPRLHANARNAACSPDDAIGAHAQGDCVPSADLVGEHAPADIAGVHAQGAGPQRSQQQRRTFDMSGVRRSGRLAKKPSMPAIQRAQRNLISKLGLSEDELRPIEELLHDFINMFSGPLPEQVVAGMTAIFDLDNDEAENVNDALLQHAGATIEDLQEDVAAEQA</sequence>
<dbReference type="Proteomes" id="UP000823388">
    <property type="component" value="Chromosome 1N"/>
</dbReference>
<dbReference type="PANTHER" id="PTHR33087">
    <property type="entry name" value="OS07G0539200 PROTEIN"/>
    <property type="match status" value="1"/>
</dbReference>
<evidence type="ECO:0000313" key="2">
    <source>
        <dbReference type="EMBL" id="KAG2652697.1"/>
    </source>
</evidence>
<keyword evidence="3" id="KW-1185">Reference proteome</keyword>
<dbReference type="AlphaFoldDB" id="A0A8T0X1P1"/>
<name>A0A8T0X1P1_PANVG</name>
<comment type="caution">
    <text evidence="2">The sequence shown here is derived from an EMBL/GenBank/DDBJ whole genome shotgun (WGS) entry which is preliminary data.</text>
</comment>
<organism evidence="2 3">
    <name type="scientific">Panicum virgatum</name>
    <name type="common">Blackwell switchgrass</name>
    <dbReference type="NCBI Taxonomy" id="38727"/>
    <lineage>
        <taxon>Eukaryota</taxon>
        <taxon>Viridiplantae</taxon>
        <taxon>Streptophyta</taxon>
        <taxon>Embryophyta</taxon>
        <taxon>Tracheophyta</taxon>
        <taxon>Spermatophyta</taxon>
        <taxon>Magnoliopsida</taxon>
        <taxon>Liliopsida</taxon>
        <taxon>Poales</taxon>
        <taxon>Poaceae</taxon>
        <taxon>PACMAD clade</taxon>
        <taxon>Panicoideae</taxon>
        <taxon>Panicodae</taxon>
        <taxon>Paniceae</taxon>
        <taxon>Panicinae</taxon>
        <taxon>Panicum</taxon>
        <taxon>Panicum sect. Hiantes</taxon>
    </lineage>
</organism>
<dbReference type="PANTHER" id="PTHR33087:SF21">
    <property type="entry name" value="OS03G0782100 PROTEIN"/>
    <property type="match status" value="1"/>
</dbReference>
<dbReference type="InterPro" id="IPR053253">
    <property type="entry name" value="Sex_diff_modulator"/>
</dbReference>
<proteinExistence type="predicted"/>
<evidence type="ECO:0000256" key="1">
    <source>
        <dbReference type="SAM" id="MobiDB-lite"/>
    </source>
</evidence>
<gene>
    <name evidence="2" type="ORF">PVAP13_1NG372619</name>
</gene>
<feature type="region of interest" description="Disordered" evidence="1">
    <location>
        <begin position="209"/>
        <end position="262"/>
    </location>
</feature>
<feature type="compositionally biased region" description="Basic and acidic residues" evidence="1">
    <location>
        <begin position="253"/>
        <end position="262"/>
    </location>
</feature>
<dbReference type="EMBL" id="CM029038">
    <property type="protein sequence ID" value="KAG2652697.1"/>
    <property type="molecule type" value="Genomic_DNA"/>
</dbReference>
<reference evidence="2" key="1">
    <citation type="submission" date="2020-05" db="EMBL/GenBank/DDBJ databases">
        <title>WGS assembly of Panicum virgatum.</title>
        <authorList>
            <person name="Lovell J.T."/>
            <person name="Jenkins J."/>
            <person name="Shu S."/>
            <person name="Juenger T.E."/>
            <person name="Schmutz J."/>
        </authorList>
    </citation>
    <scope>NUCLEOTIDE SEQUENCE</scope>
    <source>
        <strain evidence="2">AP13</strain>
    </source>
</reference>
<accession>A0A8T0X1P1</accession>
<protein>
    <submittedName>
        <fullName evidence="2">Uncharacterized protein</fullName>
    </submittedName>
</protein>
<evidence type="ECO:0000313" key="3">
    <source>
        <dbReference type="Proteomes" id="UP000823388"/>
    </source>
</evidence>
<feature type="region of interest" description="Disordered" evidence="1">
    <location>
        <begin position="366"/>
        <end position="388"/>
    </location>
</feature>